<organism evidence="2 3">
    <name type="scientific">Candidatus Buchananbacteria bacterium CG10_big_fil_rev_8_21_14_0_10_42_9</name>
    <dbReference type="NCBI Taxonomy" id="1974526"/>
    <lineage>
        <taxon>Bacteria</taxon>
        <taxon>Candidatus Buchananiibacteriota</taxon>
    </lineage>
</organism>
<comment type="caution">
    <text evidence="2">The sequence shown here is derived from an EMBL/GenBank/DDBJ whole genome shotgun (WGS) entry which is preliminary data.</text>
</comment>
<protein>
    <submittedName>
        <fullName evidence="2">Uncharacterized protein</fullName>
    </submittedName>
</protein>
<keyword evidence="1" id="KW-1133">Transmembrane helix</keyword>
<proteinExistence type="predicted"/>
<name>A0A2H0W1P8_9BACT</name>
<dbReference type="EMBL" id="PEZZ01000050">
    <property type="protein sequence ID" value="PIS04550.1"/>
    <property type="molecule type" value="Genomic_DNA"/>
</dbReference>
<keyword evidence="1" id="KW-0812">Transmembrane</keyword>
<accession>A0A2H0W1P8</accession>
<evidence type="ECO:0000313" key="2">
    <source>
        <dbReference type="EMBL" id="PIS04550.1"/>
    </source>
</evidence>
<feature type="transmembrane region" description="Helical" evidence="1">
    <location>
        <begin position="29"/>
        <end position="56"/>
    </location>
</feature>
<evidence type="ECO:0000313" key="3">
    <source>
        <dbReference type="Proteomes" id="UP000230935"/>
    </source>
</evidence>
<evidence type="ECO:0000256" key="1">
    <source>
        <dbReference type="SAM" id="Phobius"/>
    </source>
</evidence>
<dbReference type="Proteomes" id="UP000230935">
    <property type="component" value="Unassembled WGS sequence"/>
</dbReference>
<reference evidence="3" key="1">
    <citation type="submission" date="2017-09" db="EMBL/GenBank/DDBJ databases">
        <title>Depth-based differentiation of microbial function through sediment-hosted aquifers and enrichment of novel symbionts in the deep terrestrial subsurface.</title>
        <authorList>
            <person name="Probst A.J."/>
            <person name="Ladd B."/>
            <person name="Jarett J.K."/>
            <person name="Geller-Mcgrath D.E."/>
            <person name="Sieber C.M.K."/>
            <person name="Emerson J.B."/>
            <person name="Anantharaman K."/>
            <person name="Thomas B.C."/>
            <person name="Malmstrom R."/>
            <person name="Stieglmeier M."/>
            <person name="Klingl A."/>
            <person name="Woyke T."/>
            <person name="Ryan C.M."/>
            <person name="Banfield J.F."/>
        </authorList>
    </citation>
    <scope>NUCLEOTIDE SEQUENCE [LARGE SCALE GENOMIC DNA]</scope>
</reference>
<sequence length="65" mass="7541">MDKDMQQRWEVLEQKVDEVHKSVSTIRRYIAIAFWVGVVMLVFPFVGLLFAIPTFLSTFSVYSGL</sequence>
<gene>
    <name evidence="2" type="ORF">COT81_05900</name>
</gene>
<keyword evidence="1" id="KW-0472">Membrane</keyword>
<dbReference type="AlphaFoldDB" id="A0A2H0W1P8"/>